<evidence type="ECO:0000256" key="11">
    <source>
        <dbReference type="ARBA" id="ARBA00023224"/>
    </source>
</evidence>
<keyword evidence="17" id="KW-1185">Reference proteome</keyword>
<dbReference type="PANTHER" id="PTHR24061:SF457">
    <property type="entry name" value="EC1-V2R PHEROMONE RECEPTOR PROTEIN-RELATED"/>
    <property type="match status" value="1"/>
</dbReference>
<dbReference type="GO" id="GO:0030182">
    <property type="term" value="P:neuron differentiation"/>
    <property type="evidence" value="ECO:0007669"/>
    <property type="project" value="Ensembl"/>
</dbReference>
<dbReference type="Proteomes" id="UP000694415">
    <property type="component" value="Unplaced"/>
</dbReference>
<dbReference type="AlphaFoldDB" id="A0A8C6G5C8"/>
<evidence type="ECO:0000256" key="3">
    <source>
        <dbReference type="ARBA" id="ARBA00022475"/>
    </source>
</evidence>
<dbReference type="CDD" id="cd06365">
    <property type="entry name" value="PBP1_pheromone_receptor"/>
    <property type="match status" value="1"/>
</dbReference>
<organism evidence="16 17">
    <name type="scientific">Mus spicilegus</name>
    <name type="common">Mound-building mouse</name>
    <dbReference type="NCBI Taxonomy" id="10103"/>
    <lineage>
        <taxon>Eukaryota</taxon>
        <taxon>Metazoa</taxon>
        <taxon>Chordata</taxon>
        <taxon>Craniata</taxon>
        <taxon>Vertebrata</taxon>
        <taxon>Euteleostomi</taxon>
        <taxon>Mammalia</taxon>
        <taxon>Eutheria</taxon>
        <taxon>Euarchontoglires</taxon>
        <taxon>Glires</taxon>
        <taxon>Rodentia</taxon>
        <taxon>Myomorpha</taxon>
        <taxon>Muroidea</taxon>
        <taxon>Muridae</taxon>
        <taxon>Murinae</taxon>
        <taxon>Mus</taxon>
        <taxon>Mus</taxon>
    </lineage>
</organism>
<dbReference type="InterPro" id="IPR000337">
    <property type="entry name" value="GPCR_3"/>
</dbReference>
<dbReference type="InterPro" id="IPR001828">
    <property type="entry name" value="ANF_lig-bd_rcpt"/>
</dbReference>
<dbReference type="SUPFAM" id="SSF53822">
    <property type="entry name" value="Periplasmic binding protein-like I"/>
    <property type="match status" value="1"/>
</dbReference>
<dbReference type="PROSITE" id="PS50259">
    <property type="entry name" value="G_PROTEIN_RECEP_F3_4"/>
    <property type="match status" value="1"/>
</dbReference>
<dbReference type="FunFam" id="3.40.50.2300:FF:000388">
    <property type="entry name" value="Vomeronasal 2, receptor 23"/>
    <property type="match status" value="1"/>
</dbReference>
<evidence type="ECO:0000256" key="9">
    <source>
        <dbReference type="ARBA" id="ARBA00023170"/>
    </source>
</evidence>
<accession>A0A8C6G5C8</accession>
<dbReference type="PANTHER" id="PTHR24061">
    <property type="entry name" value="CALCIUM-SENSING RECEPTOR-RELATED"/>
    <property type="match status" value="1"/>
</dbReference>
<keyword evidence="9" id="KW-0675">Receptor</keyword>
<evidence type="ECO:0000256" key="2">
    <source>
        <dbReference type="ARBA" id="ARBA00007242"/>
    </source>
</evidence>
<evidence type="ECO:0000256" key="10">
    <source>
        <dbReference type="ARBA" id="ARBA00023180"/>
    </source>
</evidence>
<feature type="chain" id="PRO_5034298977" description="Parathyroid cell calcium-sensing receptor" evidence="14">
    <location>
        <begin position="21"/>
        <end position="864"/>
    </location>
</feature>
<keyword evidence="6 13" id="KW-1133">Transmembrane helix</keyword>
<sequence length="864" mass="98254">MLFSCLFFTWLLQMPTLIWTFATSSCLSESEYLLHHDGTVVIGAFFPILKSLPVSETIDWKTLSFDIDNVLEMNVHNYQLVLTMLFAINEINLNSHILPNTSLGLEIYNVPYLQRNALRNVFYWLTGLSTFIPNYSCRKNSKSTATLTGILWKTSENIGTVLDLYKFPQITFGPFDHDQIDRKQFPSLYQVAPKDTSLLSGIASLMLHFNWTWVGLLSTDDHRGAQFLSDLRKVLENNTVCIAFMETLSLWGESLNSLQTHYQMHILESSANVIVIYGSIAFILTVIKNRHSKCITKKVWVMNSKWVGQKFEQYTMLELSHGALSFSHHHGEIFGFTNFVHEATPFKYPEDIFLHVLWNKYFNCSLLQSDCKIIEKCLPNSSLELLPGNIFEMIMTEESYNVYNAVYAVAHSLHEMTLSQMQVQPQAYKDRTMLFPWQLHPFLRNIEVKNSVGDHVVLDWKRKTDTKYDIFNVWNFPTGLSLLVKVGTFAPSAPKEEQFSISEHIIDWPIGFTETPQSVCSESCSPGFRKVVLESKPTCCFDCTPCPDNEISNETGAVQCVKCPETHYANAEKRHCLKKTVTFLDYNDPWGKGLTLMSLGFSALTTLIIGVFVNHRDTPIVKANNRSLTYILLITLALCFLCPLLFIGHPNTVTCIMQQNLFGLLFTVVLSTVLAKTITVVMAFKIAVPGRKLRLLLISQVPNFIIPVCTLIQICLSGIWLGMFPPFIDMDAHSEYGHIIILCNKGSAIAFYCTLAYLGVMAIGSYLMAFLSRSLPDTFNEAKFLAFSMLVFCAVWVTFLPVYHSTTGKVMVAMEMFSILASSSSLLILIFVPKCYIILFRPERNTVHHIRDERHDRSKNLLKT</sequence>
<evidence type="ECO:0000256" key="1">
    <source>
        <dbReference type="ARBA" id="ARBA00004651"/>
    </source>
</evidence>
<keyword evidence="8 13" id="KW-0472">Membrane</keyword>
<keyword evidence="7" id="KW-0297">G-protein coupled receptor</keyword>
<feature type="transmembrane region" description="Helical" evidence="13">
    <location>
        <begin position="661"/>
        <end position="684"/>
    </location>
</feature>
<dbReference type="Pfam" id="PF00003">
    <property type="entry name" value="7tm_3"/>
    <property type="match status" value="1"/>
</dbReference>
<dbReference type="Pfam" id="PF07562">
    <property type="entry name" value="NCD3G"/>
    <property type="match status" value="1"/>
</dbReference>
<dbReference type="InterPro" id="IPR011500">
    <property type="entry name" value="GPCR_3_9-Cys_dom"/>
</dbReference>
<evidence type="ECO:0000259" key="15">
    <source>
        <dbReference type="PROSITE" id="PS50259"/>
    </source>
</evidence>
<keyword evidence="11" id="KW-0807">Transducer</keyword>
<evidence type="ECO:0000256" key="6">
    <source>
        <dbReference type="ARBA" id="ARBA00022989"/>
    </source>
</evidence>
<dbReference type="PRINTS" id="PR01535">
    <property type="entry name" value="VOMERONASL2R"/>
</dbReference>
<dbReference type="InterPro" id="IPR028082">
    <property type="entry name" value="Peripla_BP_I"/>
</dbReference>
<feature type="domain" description="G-protein coupled receptors family 3 profile" evidence="15">
    <location>
        <begin position="590"/>
        <end position="854"/>
    </location>
</feature>
<dbReference type="GeneTree" id="ENSGT00950000183069"/>
<feature type="transmembrane region" description="Helical" evidence="13">
    <location>
        <begin position="784"/>
        <end position="804"/>
    </location>
</feature>
<dbReference type="GO" id="GO:0051924">
    <property type="term" value="P:regulation of calcium ion transport"/>
    <property type="evidence" value="ECO:0007669"/>
    <property type="project" value="UniProtKB-ARBA"/>
</dbReference>
<evidence type="ECO:0000256" key="13">
    <source>
        <dbReference type="SAM" id="Phobius"/>
    </source>
</evidence>
<feature type="transmembrane region" description="Helical" evidence="13">
    <location>
        <begin position="704"/>
        <end position="728"/>
    </location>
</feature>
<evidence type="ECO:0000256" key="7">
    <source>
        <dbReference type="ARBA" id="ARBA00023040"/>
    </source>
</evidence>
<keyword evidence="3" id="KW-1003">Cell membrane</keyword>
<evidence type="ECO:0000256" key="4">
    <source>
        <dbReference type="ARBA" id="ARBA00022692"/>
    </source>
</evidence>
<protein>
    <recommendedName>
        <fullName evidence="12">Parathyroid cell calcium-sensing receptor</fullName>
    </recommendedName>
</protein>
<dbReference type="InterPro" id="IPR017978">
    <property type="entry name" value="GPCR_3_C"/>
</dbReference>
<evidence type="ECO:0000313" key="16">
    <source>
        <dbReference type="Ensembl" id="ENSMSIP00000000746.1"/>
    </source>
</evidence>
<keyword evidence="5 14" id="KW-0732">Signal</keyword>
<comment type="similarity">
    <text evidence="2">Belongs to the G-protein coupled receptor 3 family.</text>
</comment>
<proteinExistence type="inferred from homology"/>
<reference evidence="16" key="2">
    <citation type="submission" date="2025-09" db="UniProtKB">
        <authorList>
            <consortium name="Ensembl"/>
        </authorList>
    </citation>
    <scope>IDENTIFICATION</scope>
</reference>
<dbReference type="FunFam" id="3.40.50.2300:FF:000125">
    <property type="entry name" value="Vomeronasal 2, receptor 88"/>
    <property type="match status" value="1"/>
</dbReference>
<feature type="transmembrane region" description="Helical" evidence="13">
    <location>
        <begin position="748"/>
        <end position="772"/>
    </location>
</feature>
<dbReference type="FunFam" id="2.10.50.30:FF:000002">
    <property type="entry name" value="Vomeronasal 2 receptor, h1"/>
    <property type="match status" value="1"/>
</dbReference>
<dbReference type="Gene3D" id="2.10.50.30">
    <property type="entry name" value="GPCR, family 3, nine cysteines domain"/>
    <property type="match status" value="1"/>
</dbReference>
<dbReference type="CDD" id="cd15283">
    <property type="entry name" value="7tmC_V2R_pheromone"/>
    <property type="match status" value="1"/>
</dbReference>
<dbReference type="Gene3D" id="3.40.50.2300">
    <property type="match status" value="2"/>
</dbReference>
<dbReference type="GO" id="GO:0038022">
    <property type="term" value="F:G protein-coupled olfactory receptor activity"/>
    <property type="evidence" value="ECO:0007669"/>
    <property type="project" value="Ensembl"/>
</dbReference>
<dbReference type="Ensembl" id="ENSMSIT00000000970.1">
    <property type="protein sequence ID" value="ENSMSIP00000000746.1"/>
    <property type="gene ID" value="ENSMSIG00000000740.1"/>
</dbReference>
<feature type="signal peptide" evidence="14">
    <location>
        <begin position="1"/>
        <end position="20"/>
    </location>
</feature>
<dbReference type="GO" id="GO:0005886">
    <property type="term" value="C:plasma membrane"/>
    <property type="evidence" value="ECO:0007669"/>
    <property type="project" value="UniProtKB-SubCell"/>
</dbReference>
<evidence type="ECO:0000256" key="5">
    <source>
        <dbReference type="ARBA" id="ARBA00022729"/>
    </source>
</evidence>
<evidence type="ECO:0000256" key="14">
    <source>
        <dbReference type="SAM" id="SignalP"/>
    </source>
</evidence>
<keyword evidence="4 13" id="KW-0812">Transmembrane</keyword>
<dbReference type="PRINTS" id="PR00248">
    <property type="entry name" value="GPCRMGR"/>
</dbReference>
<reference evidence="16" key="1">
    <citation type="submission" date="2025-08" db="UniProtKB">
        <authorList>
            <consortium name="Ensembl"/>
        </authorList>
    </citation>
    <scope>IDENTIFICATION</scope>
</reference>
<evidence type="ECO:0000313" key="17">
    <source>
        <dbReference type="Proteomes" id="UP000694415"/>
    </source>
</evidence>
<feature type="transmembrane region" description="Helical" evidence="13">
    <location>
        <begin position="594"/>
        <end position="615"/>
    </location>
</feature>
<dbReference type="Pfam" id="PF01094">
    <property type="entry name" value="ANF_receptor"/>
    <property type="match status" value="1"/>
</dbReference>
<dbReference type="InterPro" id="IPR000068">
    <property type="entry name" value="GPCR_3_Ca_sens_rcpt-rel"/>
</dbReference>
<name>A0A8C6G5C8_MUSSI</name>
<evidence type="ECO:0000256" key="12">
    <source>
        <dbReference type="ARBA" id="ARBA00076805"/>
    </source>
</evidence>
<evidence type="ECO:0000256" key="8">
    <source>
        <dbReference type="ARBA" id="ARBA00023136"/>
    </source>
</evidence>
<dbReference type="InterPro" id="IPR004073">
    <property type="entry name" value="GPCR_3_vmron_rcpt_2"/>
</dbReference>
<keyword evidence="10" id="KW-0325">Glycoprotein</keyword>
<feature type="transmembrane region" description="Helical" evidence="13">
    <location>
        <begin position="627"/>
        <end position="649"/>
    </location>
</feature>
<feature type="transmembrane region" description="Helical" evidence="13">
    <location>
        <begin position="816"/>
        <end position="839"/>
    </location>
</feature>
<comment type="subcellular location">
    <subcellularLocation>
        <location evidence="1">Cell membrane</location>
        <topology evidence="1">Multi-pass membrane protein</topology>
    </subcellularLocation>
</comment>
<dbReference type="InterPro" id="IPR038550">
    <property type="entry name" value="GPCR_3_9-Cys_sf"/>
</dbReference>